<reference evidence="1" key="1">
    <citation type="submission" date="2020-04" db="EMBL/GenBank/DDBJ databases">
        <authorList>
            <person name="Chiriac C."/>
            <person name="Salcher M."/>
            <person name="Ghai R."/>
            <person name="Kavagutti S V."/>
        </authorList>
    </citation>
    <scope>NUCLEOTIDE SEQUENCE</scope>
</reference>
<accession>A0A6J5NFN7</accession>
<sequence>MLVRIDTKAFEKQLTNIANYSFGFLDGVNRGKKEFLNNLGKGVIFALGQYIDSEARANSSSMHHVYEWYKTGSPSSRLFNLNYTVSNLGLSINSTFRQSSTMKEDMTVPFYNKAKIMENGIPVVIKPKGNGALKFKEGGQEIFVRKVVTVRNPGGEEVEGSFERVFDEFMRTYFTQAFLRSSGLLAYLNKPVAYKKNFLAGSKMGKSKGVETGYKWIINAKVEVE</sequence>
<name>A0A6J5NFN7_9CAUD</name>
<protein>
    <submittedName>
        <fullName evidence="1">Uncharacterized protein</fullName>
    </submittedName>
</protein>
<organism evidence="1">
    <name type="scientific">uncultured Caudovirales phage</name>
    <dbReference type="NCBI Taxonomy" id="2100421"/>
    <lineage>
        <taxon>Viruses</taxon>
        <taxon>Duplodnaviria</taxon>
        <taxon>Heunggongvirae</taxon>
        <taxon>Uroviricota</taxon>
        <taxon>Caudoviricetes</taxon>
        <taxon>Peduoviridae</taxon>
        <taxon>Maltschvirus</taxon>
        <taxon>Maltschvirus maltsch</taxon>
    </lineage>
</organism>
<gene>
    <name evidence="1" type="ORF">UFOVP694_33</name>
</gene>
<proteinExistence type="predicted"/>
<evidence type="ECO:0000313" key="1">
    <source>
        <dbReference type="EMBL" id="CAB4157587.1"/>
    </source>
</evidence>
<dbReference type="EMBL" id="LR796651">
    <property type="protein sequence ID" value="CAB4157587.1"/>
    <property type="molecule type" value="Genomic_DNA"/>
</dbReference>